<evidence type="ECO:0000313" key="2">
    <source>
        <dbReference type="Proteomes" id="UP000015106"/>
    </source>
</evidence>
<reference evidence="2" key="1">
    <citation type="journal article" date="2013" name="Nature">
        <title>Draft genome of the wheat A-genome progenitor Triticum urartu.</title>
        <authorList>
            <person name="Ling H.Q."/>
            <person name="Zhao S."/>
            <person name="Liu D."/>
            <person name="Wang J."/>
            <person name="Sun H."/>
            <person name="Zhang C."/>
            <person name="Fan H."/>
            <person name="Li D."/>
            <person name="Dong L."/>
            <person name="Tao Y."/>
            <person name="Gao C."/>
            <person name="Wu H."/>
            <person name="Li Y."/>
            <person name="Cui Y."/>
            <person name="Guo X."/>
            <person name="Zheng S."/>
            <person name="Wang B."/>
            <person name="Yu K."/>
            <person name="Liang Q."/>
            <person name="Yang W."/>
            <person name="Lou X."/>
            <person name="Chen J."/>
            <person name="Feng M."/>
            <person name="Jian J."/>
            <person name="Zhang X."/>
            <person name="Luo G."/>
            <person name="Jiang Y."/>
            <person name="Liu J."/>
            <person name="Wang Z."/>
            <person name="Sha Y."/>
            <person name="Zhang B."/>
            <person name="Wu H."/>
            <person name="Tang D."/>
            <person name="Shen Q."/>
            <person name="Xue P."/>
            <person name="Zou S."/>
            <person name="Wang X."/>
            <person name="Liu X."/>
            <person name="Wang F."/>
            <person name="Yang Y."/>
            <person name="An X."/>
            <person name="Dong Z."/>
            <person name="Zhang K."/>
            <person name="Zhang X."/>
            <person name="Luo M.C."/>
            <person name="Dvorak J."/>
            <person name="Tong Y."/>
            <person name="Wang J."/>
            <person name="Yang H."/>
            <person name="Li Z."/>
            <person name="Wang D."/>
            <person name="Zhang A."/>
            <person name="Wang J."/>
        </authorList>
    </citation>
    <scope>NUCLEOTIDE SEQUENCE</scope>
    <source>
        <strain evidence="2">cv. G1812</strain>
    </source>
</reference>
<keyword evidence="2" id="KW-1185">Reference proteome</keyword>
<dbReference type="AlphaFoldDB" id="A0A8R7Q884"/>
<dbReference type="Proteomes" id="UP000015106">
    <property type="component" value="Chromosome 4"/>
</dbReference>
<proteinExistence type="predicted"/>
<reference evidence="1" key="3">
    <citation type="submission" date="2022-06" db="UniProtKB">
        <authorList>
            <consortium name="EnsemblPlants"/>
        </authorList>
    </citation>
    <scope>IDENTIFICATION</scope>
</reference>
<name>A0A8R7Q884_TRIUA</name>
<protein>
    <submittedName>
        <fullName evidence="1">Uncharacterized protein</fullName>
    </submittedName>
</protein>
<reference evidence="1" key="2">
    <citation type="submission" date="2018-03" db="EMBL/GenBank/DDBJ databases">
        <title>The Triticum urartu genome reveals the dynamic nature of wheat genome evolution.</title>
        <authorList>
            <person name="Ling H."/>
            <person name="Ma B."/>
            <person name="Shi X."/>
            <person name="Liu H."/>
            <person name="Dong L."/>
            <person name="Sun H."/>
            <person name="Cao Y."/>
            <person name="Gao Q."/>
            <person name="Zheng S."/>
            <person name="Li Y."/>
            <person name="Yu Y."/>
            <person name="Du H."/>
            <person name="Qi M."/>
            <person name="Li Y."/>
            <person name="Yu H."/>
            <person name="Cui Y."/>
            <person name="Wang N."/>
            <person name="Chen C."/>
            <person name="Wu H."/>
            <person name="Zhao Y."/>
            <person name="Zhang J."/>
            <person name="Li Y."/>
            <person name="Zhou W."/>
            <person name="Zhang B."/>
            <person name="Hu W."/>
            <person name="Eijk M."/>
            <person name="Tang J."/>
            <person name="Witsenboer H."/>
            <person name="Zhao S."/>
            <person name="Li Z."/>
            <person name="Zhang A."/>
            <person name="Wang D."/>
            <person name="Liang C."/>
        </authorList>
    </citation>
    <scope>NUCLEOTIDE SEQUENCE [LARGE SCALE GENOMIC DNA]</scope>
    <source>
        <strain evidence="1">cv. G1812</strain>
    </source>
</reference>
<organism evidence="1 2">
    <name type="scientific">Triticum urartu</name>
    <name type="common">Red wild einkorn</name>
    <name type="synonym">Crithodium urartu</name>
    <dbReference type="NCBI Taxonomy" id="4572"/>
    <lineage>
        <taxon>Eukaryota</taxon>
        <taxon>Viridiplantae</taxon>
        <taxon>Streptophyta</taxon>
        <taxon>Embryophyta</taxon>
        <taxon>Tracheophyta</taxon>
        <taxon>Spermatophyta</taxon>
        <taxon>Magnoliopsida</taxon>
        <taxon>Liliopsida</taxon>
        <taxon>Poales</taxon>
        <taxon>Poaceae</taxon>
        <taxon>BOP clade</taxon>
        <taxon>Pooideae</taxon>
        <taxon>Triticodae</taxon>
        <taxon>Triticeae</taxon>
        <taxon>Triticinae</taxon>
        <taxon>Triticum</taxon>
    </lineage>
</organism>
<accession>A0A8R7Q884</accession>
<sequence>MAGGLGRGCSGWRLRIRGGGGVPWMDGGGATKSLEVVQRCPGDGGVGPWMVGGCWLVAERLRKVDPQCGSRGGGPGKPCDKVARWFEILVACGCCWLIYGSTTATCYFPLHGRSFHSCNLNCLEGAFVMKSGEDGTMCVWMLHSLL</sequence>
<dbReference type="EnsemblPlants" id="TuG1812G0400003472.01.T03">
    <property type="protein sequence ID" value="TuG1812G0400003472.01.T03"/>
    <property type="gene ID" value="TuG1812G0400003472.01"/>
</dbReference>
<dbReference type="Gramene" id="TuG1812G0400003472.01.T03">
    <property type="protein sequence ID" value="TuG1812G0400003472.01.T03"/>
    <property type="gene ID" value="TuG1812G0400003472.01"/>
</dbReference>
<evidence type="ECO:0000313" key="1">
    <source>
        <dbReference type="EnsemblPlants" id="TuG1812G0400003472.01.T03"/>
    </source>
</evidence>